<dbReference type="Proteomes" id="UP001620626">
    <property type="component" value="Unassembled WGS sequence"/>
</dbReference>
<evidence type="ECO:0000313" key="3">
    <source>
        <dbReference type="EMBL" id="KAL3106969.1"/>
    </source>
</evidence>
<sequence>MIFFAVFLVLAKVEGMSGKFKSTKDWVKKKVSSNSSSFSPQPLSSSSSSSSFRRPLLESSSFSSSSSSFDSQKEKGSNDGTSSGSKPNQSVGFGQSVEFEHNANQIFLYFQTQCGNQNTQKACEKVTVEHEIGHDQMPFTMTCKWNGKSCSPSDETKQFFGQPLSPPSSPSSLFESEAFSQSSFSVNPSGSKSTQNAQLGHNGNHYNPDFIAMCANKTTQKKCKGVNIDVQNEYGKVVFTMTCEWDDESKSCSPSNATKEYLKISK</sequence>
<evidence type="ECO:0000313" key="5">
    <source>
        <dbReference type="Proteomes" id="UP001620626"/>
    </source>
</evidence>
<keyword evidence="2" id="KW-0732">Signal</keyword>
<proteinExistence type="predicted"/>
<name>A0ABD2LIJ2_9BILA</name>
<feature type="chain" id="PRO_5044724278" evidence="2">
    <location>
        <begin position="16"/>
        <end position="266"/>
    </location>
</feature>
<protein>
    <submittedName>
        <fullName evidence="4">Uncharacterized protein</fullName>
    </submittedName>
</protein>
<organism evidence="4 5">
    <name type="scientific">Heterodera trifolii</name>
    <dbReference type="NCBI Taxonomy" id="157864"/>
    <lineage>
        <taxon>Eukaryota</taxon>
        <taxon>Metazoa</taxon>
        <taxon>Ecdysozoa</taxon>
        <taxon>Nematoda</taxon>
        <taxon>Chromadorea</taxon>
        <taxon>Rhabditida</taxon>
        <taxon>Tylenchina</taxon>
        <taxon>Tylenchomorpha</taxon>
        <taxon>Tylenchoidea</taxon>
        <taxon>Heteroderidae</taxon>
        <taxon>Heteroderinae</taxon>
        <taxon>Heterodera</taxon>
    </lineage>
</organism>
<dbReference type="AlphaFoldDB" id="A0ABD2LIJ2"/>
<dbReference type="EMBL" id="JBICBT010000627">
    <property type="protein sequence ID" value="KAL3106969.1"/>
    <property type="molecule type" value="Genomic_DNA"/>
</dbReference>
<comment type="caution">
    <text evidence="4">The sequence shown here is derived from an EMBL/GenBank/DDBJ whole genome shotgun (WGS) entry which is preliminary data.</text>
</comment>
<reference evidence="4 5" key="1">
    <citation type="submission" date="2024-10" db="EMBL/GenBank/DDBJ databases">
        <authorList>
            <person name="Kim D."/>
        </authorList>
    </citation>
    <scope>NUCLEOTIDE SEQUENCE [LARGE SCALE GENOMIC DNA]</scope>
    <source>
        <strain evidence="4">BH-2024</strain>
    </source>
</reference>
<feature type="region of interest" description="Disordered" evidence="1">
    <location>
        <begin position="154"/>
        <end position="174"/>
    </location>
</feature>
<evidence type="ECO:0000256" key="2">
    <source>
        <dbReference type="SAM" id="SignalP"/>
    </source>
</evidence>
<evidence type="ECO:0000313" key="4">
    <source>
        <dbReference type="EMBL" id="KAL3115021.1"/>
    </source>
</evidence>
<evidence type="ECO:0000256" key="1">
    <source>
        <dbReference type="SAM" id="MobiDB-lite"/>
    </source>
</evidence>
<feature type="signal peptide" evidence="2">
    <location>
        <begin position="1"/>
        <end position="15"/>
    </location>
</feature>
<dbReference type="EMBL" id="JBICBT010000401">
    <property type="protein sequence ID" value="KAL3115021.1"/>
    <property type="molecule type" value="Genomic_DNA"/>
</dbReference>
<keyword evidence="5" id="KW-1185">Reference proteome</keyword>
<feature type="compositionally biased region" description="Low complexity" evidence="1">
    <location>
        <begin position="32"/>
        <end position="70"/>
    </location>
</feature>
<gene>
    <name evidence="4" type="ORF">niasHT_010889</name>
    <name evidence="3" type="ORF">niasHT_011173</name>
</gene>
<feature type="compositionally biased region" description="Polar residues" evidence="1">
    <location>
        <begin position="186"/>
        <end position="202"/>
    </location>
</feature>
<feature type="region of interest" description="Disordered" evidence="1">
    <location>
        <begin position="183"/>
        <end position="202"/>
    </location>
</feature>
<accession>A0ABD2LIJ2</accession>
<feature type="region of interest" description="Disordered" evidence="1">
    <location>
        <begin position="31"/>
        <end position="93"/>
    </location>
</feature>
<feature type="compositionally biased region" description="Polar residues" evidence="1">
    <location>
        <begin position="78"/>
        <end position="93"/>
    </location>
</feature>